<keyword evidence="5" id="KW-0274">FAD</keyword>
<dbReference type="Gene3D" id="1.20.990.10">
    <property type="entry name" value="NADPH-cytochrome p450 Reductase, Chain A, domain 3"/>
    <property type="match status" value="1"/>
</dbReference>
<evidence type="ECO:0000256" key="4">
    <source>
        <dbReference type="ARBA" id="ARBA00022643"/>
    </source>
</evidence>
<keyword evidence="6" id="KW-0521">NADP</keyword>
<keyword evidence="7" id="KW-0560">Oxidoreductase</keyword>
<evidence type="ECO:0000256" key="8">
    <source>
        <dbReference type="ARBA" id="ARBA00023192"/>
    </source>
</evidence>
<dbReference type="InterPro" id="IPR017927">
    <property type="entry name" value="FAD-bd_FR_type"/>
</dbReference>
<dbReference type="PANTHER" id="PTHR19384">
    <property type="entry name" value="NITRIC OXIDE SYNTHASE-RELATED"/>
    <property type="match status" value="1"/>
</dbReference>
<accession>A0A6I6GHV6</accession>
<name>A0A6I6GHV6_9BACT</name>
<dbReference type="AlphaFoldDB" id="A0A6I6GHV6"/>
<keyword evidence="8" id="KW-0028">Amino-acid biosynthesis</keyword>
<evidence type="ECO:0000256" key="5">
    <source>
        <dbReference type="ARBA" id="ARBA00022827"/>
    </source>
</evidence>
<dbReference type="Pfam" id="PF00175">
    <property type="entry name" value="NAD_binding_1"/>
    <property type="match status" value="1"/>
</dbReference>
<dbReference type="PANTHER" id="PTHR19384:SF128">
    <property type="entry name" value="NADPH OXIDOREDUCTASE A"/>
    <property type="match status" value="1"/>
</dbReference>
<comment type="cofactor">
    <cofactor evidence="1">
        <name>FMN</name>
        <dbReference type="ChEBI" id="CHEBI:58210"/>
    </cofactor>
</comment>
<evidence type="ECO:0000256" key="2">
    <source>
        <dbReference type="ARBA" id="ARBA00001974"/>
    </source>
</evidence>
<keyword evidence="12" id="KW-1185">Reference proteome</keyword>
<evidence type="ECO:0000256" key="6">
    <source>
        <dbReference type="ARBA" id="ARBA00022857"/>
    </source>
</evidence>
<evidence type="ECO:0000259" key="10">
    <source>
        <dbReference type="PROSITE" id="PS51384"/>
    </source>
</evidence>
<feature type="domain" description="FAD-binding FR-type" evidence="10">
    <location>
        <begin position="215"/>
        <end position="416"/>
    </location>
</feature>
<dbReference type="InterPro" id="IPR001094">
    <property type="entry name" value="Flavdoxin-like"/>
</dbReference>
<dbReference type="Proteomes" id="UP000426027">
    <property type="component" value="Chromosome"/>
</dbReference>
<dbReference type="InterPro" id="IPR029039">
    <property type="entry name" value="Flavoprotein-like_sf"/>
</dbReference>
<dbReference type="Pfam" id="PF00258">
    <property type="entry name" value="Flavodoxin_1"/>
    <property type="match status" value="1"/>
</dbReference>
<dbReference type="InterPro" id="IPR003097">
    <property type="entry name" value="CysJ-like_FAD-binding"/>
</dbReference>
<evidence type="ECO:0000256" key="1">
    <source>
        <dbReference type="ARBA" id="ARBA00001917"/>
    </source>
</evidence>
<dbReference type="KEGG" id="fls:GLV81_03455"/>
<gene>
    <name evidence="11" type="ORF">GLV81_03455</name>
</gene>
<comment type="cofactor">
    <cofactor evidence="2">
        <name>FAD</name>
        <dbReference type="ChEBI" id="CHEBI:57692"/>
    </cofactor>
</comment>
<dbReference type="GO" id="GO:0010181">
    <property type="term" value="F:FMN binding"/>
    <property type="evidence" value="ECO:0007669"/>
    <property type="project" value="InterPro"/>
</dbReference>
<dbReference type="PROSITE" id="PS51384">
    <property type="entry name" value="FAD_FR"/>
    <property type="match status" value="1"/>
</dbReference>
<dbReference type="GO" id="GO:0005829">
    <property type="term" value="C:cytosol"/>
    <property type="evidence" value="ECO:0007669"/>
    <property type="project" value="TreeGrafter"/>
</dbReference>
<keyword evidence="8" id="KW-0198">Cysteine biosynthesis</keyword>
<evidence type="ECO:0000256" key="7">
    <source>
        <dbReference type="ARBA" id="ARBA00023002"/>
    </source>
</evidence>
<dbReference type="InterPro" id="IPR039261">
    <property type="entry name" value="FNR_nucleotide-bd"/>
</dbReference>
<keyword evidence="4" id="KW-0288">FMN</keyword>
<dbReference type="InterPro" id="IPR017938">
    <property type="entry name" value="Riboflavin_synthase-like_b-brl"/>
</dbReference>
<dbReference type="GO" id="GO:0016491">
    <property type="term" value="F:oxidoreductase activity"/>
    <property type="evidence" value="ECO:0007669"/>
    <property type="project" value="UniProtKB-KW"/>
</dbReference>
<reference evidence="11 12" key="1">
    <citation type="submission" date="2019-11" db="EMBL/GenBank/DDBJ databases">
        <authorList>
            <person name="Im W.T."/>
        </authorList>
    </citation>
    <scope>NUCLEOTIDE SEQUENCE [LARGE SCALE GENOMIC DNA]</scope>
    <source>
        <strain evidence="11 12">SB-02</strain>
    </source>
</reference>
<dbReference type="InterPro" id="IPR001709">
    <property type="entry name" value="Flavoprot_Pyr_Nucl_cyt_Rdtase"/>
</dbReference>
<dbReference type="PRINTS" id="PR00371">
    <property type="entry name" value="FPNCR"/>
</dbReference>
<evidence type="ECO:0000313" key="11">
    <source>
        <dbReference type="EMBL" id="QGW27288.1"/>
    </source>
</evidence>
<dbReference type="RefSeq" id="WP_157476905.1">
    <property type="nucleotide sequence ID" value="NZ_CP046566.1"/>
</dbReference>
<dbReference type="PRINTS" id="PR00369">
    <property type="entry name" value="FLAVODOXIN"/>
</dbReference>
<sequence length="566" mass="62280">MLAPAKLQQLHALIEQSTSEEWLWMSGYLAGLARGNDAAQLPPASNKATANGIVTVLYGTETGNSKKVATTLAGKLKQAGRKTKLVAAEQYKLQQLSAEETLLIAISTQGEGEPPANAKALYDYLHQLQTPLQGLQYAVVALGSKSYPLFCQAGIDVDAQLKRLQATAIAPIALCDDDYEPVADAWMSNVLTALQQQAPVAKPAAAVVSVQSSGKKTFTATLGVNQLLNDTGSNKKVHHLEFDLPEELVYLPGNAVGVTPHNSASVVAQIIQLLQVQPDAIFSFKQQSASAKHLLTQVVSISHLTTAVVKKYAQLIQTDIPDTRIDLFDLLRIYPWPSEFAAQQLFDILNPITPRLYTISSSPNTHPGQIHLTAALHEFDTEEGSKHGFGSTYVTQLKPGTKVDMFLHQQKHFQIPRSDRHLIMLAYGTGIAPFRSMVAERDATGASGKNWLLFAEENRVTDFYYQSEWQSLHETGSLHQWHVGFSTNTQQQKTLQQLVLEHEEQLWQWLNSGAYVFISGEKAVAGKPVEEALLQLIARKQQSSEEAAANYLKELAKEGRYAKELY</sequence>
<organism evidence="11 12">
    <name type="scientific">Phnomibacter ginsenosidimutans</name>
    <dbReference type="NCBI Taxonomy" id="2676868"/>
    <lineage>
        <taxon>Bacteria</taxon>
        <taxon>Pseudomonadati</taxon>
        <taxon>Bacteroidota</taxon>
        <taxon>Chitinophagia</taxon>
        <taxon>Chitinophagales</taxon>
        <taxon>Chitinophagaceae</taxon>
        <taxon>Phnomibacter</taxon>
    </lineage>
</organism>
<dbReference type="Pfam" id="PF00667">
    <property type="entry name" value="FAD_binding_1"/>
    <property type="match status" value="2"/>
</dbReference>
<dbReference type="SUPFAM" id="SSF52343">
    <property type="entry name" value="Ferredoxin reductase-like, C-terminal NADP-linked domain"/>
    <property type="match status" value="1"/>
</dbReference>
<proteinExistence type="predicted"/>
<dbReference type="GO" id="GO:0050660">
    <property type="term" value="F:flavin adenine dinucleotide binding"/>
    <property type="evidence" value="ECO:0007669"/>
    <property type="project" value="TreeGrafter"/>
</dbReference>
<dbReference type="Gene3D" id="3.40.50.360">
    <property type="match status" value="1"/>
</dbReference>
<protein>
    <submittedName>
        <fullName evidence="11">Sulfite reductase</fullName>
    </submittedName>
</protein>
<feature type="domain" description="Flavodoxin-like" evidence="9">
    <location>
        <begin position="54"/>
        <end position="191"/>
    </location>
</feature>
<dbReference type="InterPro" id="IPR023173">
    <property type="entry name" value="NADPH_Cyt_P450_Rdtase_alpha"/>
</dbReference>
<dbReference type="Gene3D" id="3.40.50.80">
    <property type="entry name" value="Nucleotide-binding domain of ferredoxin-NADP reductase (FNR) module"/>
    <property type="match status" value="1"/>
</dbReference>
<dbReference type="InterPro" id="IPR008254">
    <property type="entry name" value="Flavodoxin/NO_synth"/>
</dbReference>
<dbReference type="SUPFAM" id="SSF63380">
    <property type="entry name" value="Riboflavin synthase domain-like"/>
    <property type="match status" value="1"/>
</dbReference>
<dbReference type="SUPFAM" id="SSF52218">
    <property type="entry name" value="Flavoproteins"/>
    <property type="match status" value="1"/>
</dbReference>
<dbReference type="Gene3D" id="2.40.30.10">
    <property type="entry name" value="Translation factors"/>
    <property type="match status" value="1"/>
</dbReference>
<dbReference type="InterPro" id="IPR001433">
    <property type="entry name" value="OxRdtase_FAD/NAD-bd"/>
</dbReference>
<evidence type="ECO:0000259" key="9">
    <source>
        <dbReference type="PROSITE" id="PS50902"/>
    </source>
</evidence>
<dbReference type="GO" id="GO:0019344">
    <property type="term" value="P:cysteine biosynthetic process"/>
    <property type="evidence" value="ECO:0007669"/>
    <property type="project" value="UniProtKB-KW"/>
</dbReference>
<keyword evidence="3" id="KW-0285">Flavoprotein</keyword>
<evidence type="ECO:0000256" key="3">
    <source>
        <dbReference type="ARBA" id="ARBA00022630"/>
    </source>
</evidence>
<evidence type="ECO:0000313" key="12">
    <source>
        <dbReference type="Proteomes" id="UP000426027"/>
    </source>
</evidence>
<dbReference type="EMBL" id="CP046566">
    <property type="protein sequence ID" value="QGW27288.1"/>
    <property type="molecule type" value="Genomic_DNA"/>
</dbReference>
<dbReference type="PROSITE" id="PS50902">
    <property type="entry name" value="FLAVODOXIN_LIKE"/>
    <property type="match status" value="1"/>
</dbReference>